<organism evidence="1 2">
    <name type="scientific">Amycolatopsis cynarae</name>
    <dbReference type="NCBI Taxonomy" id="2995223"/>
    <lineage>
        <taxon>Bacteria</taxon>
        <taxon>Bacillati</taxon>
        <taxon>Actinomycetota</taxon>
        <taxon>Actinomycetes</taxon>
        <taxon>Pseudonocardiales</taxon>
        <taxon>Pseudonocardiaceae</taxon>
        <taxon>Amycolatopsis</taxon>
    </lineage>
</organism>
<sequence>MTDVSRRRHLTAEVSHCHPYAEPYGALGDGTAAMIESAAEFGAGRDSAWRDVTVRLSAALNKKSSKNTLQRLSRDPSENVRAAAFARLGDREKNSG</sequence>
<name>A0ABY7AV67_9PSEU</name>
<reference evidence="1" key="1">
    <citation type="submission" date="2022-11" db="EMBL/GenBank/DDBJ databases">
        <authorList>
            <person name="Mo P."/>
        </authorList>
    </citation>
    <scope>NUCLEOTIDE SEQUENCE</scope>
    <source>
        <strain evidence="1">HUAS 11-8</strain>
    </source>
</reference>
<dbReference type="RefSeq" id="WP_268754074.1">
    <property type="nucleotide sequence ID" value="NZ_CP113836.1"/>
</dbReference>
<dbReference type="Proteomes" id="UP001163203">
    <property type="component" value="Chromosome"/>
</dbReference>
<keyword evidence="2" id="KW-1185">Reference proteome</keyword>
<evidence type="ECO:0008006" key="3">
    <source>
        <dbReference type="Google" id="ProtNLM"/>
    </source>
</evidence>
<accession>A0ABY7AV67</accession>
<evidence type="ECO:0000313" key="1">
    <source>
        <dbReference type="EMBL" id="WAL63831.1"/>
    </source>
</evidence>
<dbReference type="EMBL" id="CP113836">
    <property type="protein sequence ID" value="WAL63831.1"/>
    <property type="molecule type" value="Genomic_DNA"/>
</dbReference>
<proteinExistence type="predicted"/>
<gene>
    <name evidence="1" type="ORF">ORV05_22910</name>
</gene>
<protein>
    <recommendedName>
        <fullName evidence="3">HEAT repeat domain-containing protein</fullName>
    </recommendedName>
</protein>
<evidence type="ECO:0000313" key="2">
    <source>
        <dbReference type="Proteomes" id="UP001163203"/>
    </source>
</evidence>